<feature type="compositionally biased region" description="Low complexity" evidence="2">
    <location>
        <begin position="378"/>
        <end position="387"/>
    </location>
</feature>
<proteinExistence type="inferred from homology"/>
<dbReference type="Proteomes" id="UP001189429">
    <property type="component" value="Unassembled WGS sequence"/>
</dbReference>
<protein>
    <recommendedName>
        <fullName evidence="3">DUF4116 domain-containing protein</fullName>
    </recommendedName>
</protein>
<dbReference type="Pfam" id="PF13475">
    <property type="entry name" value="DUF4116"/>
    <property type="match status" value="2"/>
</dbReference>
<feature type="compositionally biased region" description="Low complexity" evidence="2">
    <location>
        <begin position="543"/>
        <end position="554"/>
    </location>
</feature>
<evidence type="ECO:0000256" key="2">
    <source>
        <dbReference type="SAM" id="MobiDB-lite"/>
    </source>
</evidence>
<accession>A0ABN9XVL6</accession>
<comment type="caution">
    <text evidence="4">The sequence shown here is derived from an EMBL/GenBank/DDBJ whole genome shotgun (WGS) entry which is preliminary data.</text>
</comment>
<evidence type="ECO:0000259" key="3">
    <source>
        <dbReference type="Pfam" id="PF13475"/>
    </source>
</evidence>
<feature type="domain" description="DUF4116" evidence="3">
    <location>
        <begin position="34"/>
        <end position="82"/>
    </location>
</feature>
<feature type="region of interest" description="Disordered" evidence="2">
    <location>
        <begin position="362"/>
        <end position="387"/>
    </location>
</feature>
<name>A0ABN9XVL6_9DINO</name>
<dbReference type="InterPro" id="IPR025197">
    <property type="entry name" value="DUF4116"/>
</dbReference>
<comment type="similarity">
    <text evidence="1">Belongs to the RRP15 family.</text>
</comment>
<feature type="region of interest" description="Disordered" evidence="2">
    <location>
        <begin position="257"/>
        <end position="286"/>
    </location>
</feature>
<gene>
    <name evidence="4" type="ORF">PCOR1329_LOCUS79008</name>
</gene>
<feature type="compositionally biased region" description="Basic and acidic residues" evidence="2">
    <location>
        <begin position="516"/>
        <end position="527"/>
    </location>
</feature>
<dbReference type="Pfam" id="PF07890">
    <property type="entry name" value="Rrp15p"/>
    <property type="match status" value="1"/>
</dbReference>
<sequence>MAAAVDPAVRRAALCRVREDGRELQNLSEELQADREIVLAAVRSHGAVLAMAAEPFRRDKEAVLAAVLSDGLALAAASEELRADREVVSAAVRYCGLALHHASRDLRSDPEVVRLAVRSHGLALNYASDELRADRSTVLAAVRSHGLGLLYAAPELRQDPEILIAALRGTGDGIARVASKNSVALEPPPPLNLRIMVVGTPKECLVWTEQTVPQWTRWRRDPATSQDSMEVAVLGVKWVENGSWHISDVVLRALTPPSRARNGPERPTRAWPPGRGKRQRCPPGPTTPLLTPFAAETGWSWIAGIAWRVKRVPALMPRPSGRPAMSEITDEWCIYDMSAHLSTTSRATDGLGVAPACKRATMAPGRRGAPAGGGEATDGASAGVGEDAAADGDKAAAPALEGGWKGFCRAFASIMSRELDQKAPPVLCDTQIAQKLKEKREELKEQRALALQRKALKDQGHTLPDITQKAFEMNLRKIATQGVVRLFNTVQQYHQRGDADISSQASKVHIKQRGKKMADASREKFQRLWETQGQPKAKRRKQSTSGGVAAASGGMDELAEFG</sequence>
<feature type="region of interest" description="Disordered" evidence="2">
    <location>
        <begin position="504"/>
        <end position="562"/>
    </location>
</feature>
<keyword evidence="5" id="KW-1185">Reference proteome</keyword>
<evidence type="ECO:0000256" key="1">
    <source>
        <dbReference type="ARBA" id="ARBA00007462"/>
    </source>
</evidence>
<evidence type="ECO:0000313" key="5">
    <source>
        <dbReference type="Proteomes" id="UP001189429"/>
    </source>
</evidence>
<dbReference type="PANTHER" id="PTHR13245:SF14">
    <property type="entry name" value="RRP15-LIKE PROTEIN"/>
    <property type="match status" value="1"/>
</dbReference>
<dbReference type="EMBL" id="CAUYUJ010021060">
    <property type="protein sequence ID" value="CAK0902372.1"/>
    <property type="molecule type" value="Genomic_DNA"/>
</dbReference>
<dbReference type="InterPro" id="IPR012459">
    <property type="entry name" value="Rrp15"/>
</dbReference>
<feature type="domain" description="DUF4116" evidence="3">
    <location>
        <begin position="84"/>
        <end position="132"/>
    </location>
</feature>
<reference evidence="4" key="1">
    <citation type="submission" date="2023-10" db="EMBL/GenBank/DDBJ databases">
        <authorList>
            <person name="Chen Y."/>
            <person name="Shah S."/>
            <person name="Dougan E. K."/>
            <person name="Thang M."/>
            <person name="Chan C."/>
        </authorList>
    </citation>
    <scope>NUCLEOTIDE SEQUENCE [LARGE SCALE GENOMIC DNA]</scope>
</reference>
<evidence type="ECO:0000313" key="4">
    <source>
        <dbReference type="EMBL" id="CAK0902372.1"/>
    </source>
</evidence>
<dbReference type="PANTHER" id="PTHR13245">
    <property type="entry name" value="RRP15-LIKE PROTEIN"/>
    <property type="match status" value="1"/>
</dbReference>
<organism evidence="4 5">
    <name type="scientific">Prorocentrum cordatum</name>
    <dbReference type="NCBI Taxonomy" id="2364126"/>
    <lineage>
        <taxon>Eukaryota</taxon>
        <taxon>Sar</taxon>
        <taxon>Alveolata</taxon>
        <taxon>Dinophyceae</taxon>
        <taxon>Prorocentrales</taxon>
        <taxon>Prorocentraceae</taxon>
        <taxon>Prorocentrum</taxon>
    </lineage>
</organism>